<evidence type="ECO:0000256" key="4">
    <source>
        <dbReference type="ARBA" id="ARBA00023136"/>
    </source>
</evidence>
<comment type="subcellular location">
    <subcellularLocation>
        <location evidence="1">Membrane</location>
    </subcellularLocation>
</comment>
<evidence type="ECO:0008006" key="9">
    <source>
        <dbReference type="Google" id="ProtNLM"/>
    </source>
</evidence>
<keyword evidence="2 6" id="KW-0812">Transmembrane</keyword>
<keyword evidence="3 6" id="KW-1133">Transmembrane helix</keyword>
<protein>
    <recommendedName>
        <fullName evidence="9">Interferon-induced transmembrane protein</fullName>
    </recommendedName>
</protein>
<evidence type="ECO:0000256" key="1">
    <source>
        <dbReference type="ARBA" id="ARBA00004370"/>
    </source>
</evidence>
<dbReference type="InterPro" id="IPR007593">
    <property type="entry name" value="CD225/Dispanin_fam"/>
</dbReference>
<accession>L7LB89</accession>
<gene>
    <name evidence="7" type="ORF">GOHSU_28_00310</name>
</gene>
<evidence type="ECO:0000256" key="6">
    <source>
        <dbReference type="SAM" id="Phobius"/>
    </source>
</evidence>
<feature type="region of interest" description="Disordered" evidence="5">
    <location>
        <begin position="1"/>
        <end position="43"/>
    </location>
</feature>
<sequence>MTGPNEDPQDRDPQIPDGGIPDPQIPGAPYGQQPQYGGAPQYGQQPYGGAPQYGAPQYGGAPLAAPPANSMTSSILVTVASFILGCGSCLPFIAGIVGIVAIVKASQVNKMWAMGDQIGAQTSAADAAKYSKIAWIVLGVAVALAVVSFIILAATGNLHVYTDTYNFSS</sequence>
<name>L7LB89_9ACTN</name>
<proteinExistence type="predicted"/>
<dbReference type="eggNOG" id="ENOG50338NI">
    <property type="taxonomic scope" value="Bacteria"/>
</dbReference>
<feature type="compositionally biased region" description="Low complexity" evidence="5">
    <location>
        <begin position="15"/>
        <end position="43"/>
    </location>
</feature>
<evidence type="ECO:0000256" key="5">
    <source>
        <dbReference type="SAM" id="MobiDB-lite"/>
    </source>
</evidence>
<dbReference type="RefSeq" id="WP_005941176.1">
    <property type="nucleotide sequence ID" value="NZ_ATVK01000053.1"/>
</dbReference>
<evidence type="ECO:0000256" key="2">
    <source>
        <dbReference type="ARBA" id="ARBA00022692"/>
    </source>
</evidence>
<dbReference type="AlphaFoldDB" id="L7LB89"/>
<dbReference type="Pfam" id="PF04505">
    <property type="entry name" value="CD225"/>
    <property type="match status" value="1"/>
</dbReference>
<feature type="transmembrane region" description="Helical" evidence="6">
    <location>
        <begin position="75"/>
        <end position="103"/>
    </location>
</feature>
<evidence type="ECO:0000313" key="7">
    <source>
        <dbReference type="EMBL" id="GAC57976.1"/>
    </source>
</evidence>
<keyword evidence="8" id="KW-1185">Reference proteome</keyword>
<organism evidence="7 8">
    <name type="scientific">Gordonia hirsuta DSM 44140 = NBRC 16056</name>
    <dbReference type="NCBI Taxonomy" id="1121927"/>
    <lineage>
        <taxon>Bacteria</taxon>
        <taxon>Bacillati</taxon>
        <taxon>Actinomycetota</taxon>
        <taxon>Actinomycetes</taxon>
        <taxon>Mycobacteriales</taxon>
        <taxon>Gordoniaceae</taxon>
        <taxon>Gordonia</taxon>
    </lineage>
</organism>
<dbReference type="STRING" id="1121927.GOHSU_28_00310"/>
<comment type="caution">
    <text evidence="7">The sequence shown here is derived from an EMBL/GenBank/DDBJ whole genome shotgun (WGS) entry which is preliminary data.</text>
</comment>
<dbReference type="GO" id="GO:0016020">
    <property type="term" value="C:membrane"/>
    <property type="evidence" value="ECO:0007669"/>
    <property type="project" value="UniProtKB-SubCell"/>
</dbReference>
<dbReference type="EMBL" id="BANT01000028">
    <property type="protein sequence ID" value="GAC57976.1"/>
    <property type="molecule type" value="Genomic_DNA"/>
</dbReference>
<evidence type="ECO:0000256" key="3">
    <source>
        <dbReference type="ARBA" id="ARBA00022989"/>
    </source>
</evidence>
<dbReference type="Proteomes" id="UP000053405">
    <property type="component" value="Unassembled WGS sequence"/>
</dbReference>
<keyword evidence="4 6" id="KW-0472">Membrane</keyword>
<reference evidence="7 8" key="1">
    <citation type="submission" date="2012-12" db="EMBL/GenBank/DDBJ databases">
        <title>Whole genome shotgun sequence of Gordonia hirsuta NBRC 16056.</title>
        <authorList>
            <person name="Isaki-Nakamura S."/>
            <person name="Hosoyama A."/>
            <person name="Tsuchikane K."/>
            <person name="Katsumata H."/>
            <person name="Baba S."/>
            <person name="Yamazaki S."/>
            <person name="Fujita N."/>
        </authorList>
    </citation>
    <scope>NUCLEOTIDE SEQUENCE [LARGE SCALE GENOMIC DNA]</scope>
    <source>
        <strain evidence="7 8">NBRC 16056</strain>
    </source>
</reference>
<feature type="transmembrane region" description="Helical" evidence="6">
    <location>
        <begin position="133"/>
        <end position="154"/>
    </location>
</feature>
<evidence type="ECO:0000313" key="8">
    <source>
        <dbReference type="Proteomes" id="UP000053405"/>
    </source>
</evidence>